<keyword evidence="3" id="KW-1185">Reference proteome</keyword>
<dbReference type="EMBL" id="JBEZFP010000132">
    <property type="protein sequence ID" value="MEU8138645.1"/>
    <property type="molecule type" value="Genomic_DNA"/>
</dbReference>
<evidence type="ECO:0000259" key="1">
    <source>
        <dbReference type="Pfam" id="PF05685"/>
    </source>
</evidence>
<sequence>MSVTAAEHHGPWTLDDVLALPEDPRNRYELVGGALLMSPSPGVPHQRASHRLHVLLAAAVEKAGAPYEVLEAVNVVVPDGLFIPDLVVADADAAAAADTTLRADDVVLVVEIASPSTRVSDRKMKPALYAAAGIPHYWRLELEPAPRLYLGTLDRGTYTDRLVQACQTTALTEPFPFDVDPARIARR</sequence>
<gene>
    <name evidence="2" type="ORF">AB0C36_34750</name>
</gene>
<evidence type="ECO:0000313" key="2">
    <source>
        <dbReference type="EMBL" id="MEU8138645.1"/>
    </source>
</evidence>
<dbReference type="PANTHER" id="PTHR35400:SF3">
    <property type="entry name" value="SLL1072 PROTEIN"/>
    <property type="match status" value="1"/>
</dbReference>
<dbReference type="RefSeq" id="WP_358362257.1">
    <property type="nucleotide sequence ID" value="NZ_JBEZFP010000132.1"/>
</dbReference>
<evidence type="ECO:0000313" key="3">
    <source>
        <dbReference type="Proteomes" id="UP001551482"/>
    </source>
</evidence>
<dbReference type="PANTHER" id="PTHR35400">
    <property type="entry name" value="SLR1083 PROTEIN"/>
    <property type="match status" value="1"/>
</dbReference>
<comment type="caution">
    <text evidence="2">The sequence shown here is derived from an EMBL/GenBank/DDBJ whole genome shotgun (WGS) entry which is preliminary data.</text>
</comment>
<dbReference type="Proteomes" id="UP001551482">
    <property type="component" value="Unassembled WGS sequence"/>
</dbReference>
<dbReference type="SUPFAM" id="SSF52980">
    <property type="entry name" value="Restriction endonuclease-like"/>
    <property type="match status" value="1"/>
</dbReference>
<dbReference type="GO" id="GO:0004519">
    <property type="term" value="F:endonuclease activity"/>
    <property type="evidence" value="ECO:0007669"/>
    <property type="project" value="UniProtKB-KW"/>
</dbReference>
<accession>A0ABV3DSB2</accession>
<dbReference type="InterPro" id="IPR012296">
    <property type="entry name" value="Nuclease_put_TT1808"/>
</dbReference>
<keyword evidence="2" id="KW-0255">Endonuclease</keyword>
<dbReference type="CDD" id="cd06260">
    <property type="entry name" value="DUF820-like"/>
    <property type="match status" value="1"/>
</dbReference>
<protein>
    <submittedName>
        <fullName evidence="2">Uma2 family endonuclease</fullName>
    </submittedName>
</protein>
<proteinExistence type="predicted"/>
<keyword evidence="2" id="KW-0378">Hydrolase</keyword>
<dbReference type="Gene3D" id="3.90.1570.10">
    <property type="entry name" value="tt1808, chain A"/>
    <property type="match status" value="1"/>
</dbReference>
<organism evidence="2 3">
    <name type="scientific">Streptodolium elevatio</name>
    <dbReference type="NCBI Taxonomy" id="3157996"/>
    <lineage>
        <taxon>Bacteria</taxon>
        <taxon>Bacillati</taxon>
        <taxon>Actinomycetota</taxon>
        <taxon>Actinomycetes</taxon>
        <taxon>Kitasatosporales</taxon>
        <taxon>Streptomycetaceae</taxon>
        <taxon>Streptodolium</taxon>
    </lineage>
</organism>
<keyword evidence="2" id="KW-0540">Nuclease</keyword>
<dbReference type="InterPro" id="IPR008538">
    <property type="entry name" value="Uma2"/>
</dbReference>
<reference evidence="2 3" key="1">
    <citation type="submission" date="2024-06" db="EMBL/GenBank/DDBJ databases">
        <title>The Natural Products Discovery Center: Release of the First 8490 Sequenced Strains for Exploring Actinobacteria Biosynthetic Diversity.</title>
        <authorList>
            <person name="Kalkreuter E."/>
            <person name="Kautsar S.A."/>
            <person name="Yang D."/>
            <person name="Bader C.D."/>
            <person name="Teijaro C.N."/>
            <person name="Fluegel L."/>
            <person name="Davis C.M."/>
            <person name="Simpson J.R."/>
            <person name="Lauterbach L."/>
            <person name="Steele A.D."/>
            <person name="Gui C."/>
            <person name="Meng S."/>
            <person name="Li G."/>
            <person name="Viehrig K."/>
            <person name="Ye F."/>
            <person name="Su P."/>
            <person name="Kiefer A.F."/>
            <person name="Nichols A."/>
            <person name="Cepeda A.J."/>
            <person name="Yan W."/>
            <person name="Fan B."/>
            <person name="Jiang Y."/>
            <person name="Adhikari A."/>
            <person name="Zheng C.-J."/>
            <person name="Schuster L."/>
            <person name="Cowan T.M."/>
            <person name="Smanski M.J."/>
            <person name="Chevrette M.G."/>
            <person name="De Carvalho L.P.S."/>
            <person name="Shen B."/>
        </authorList>
    </citation>
    <scope>NUCLEOTIDE SEQUENCE [LARGE SCALE GENOMIC DNA]</scope>
    <source>
        <strain evidence="2 3">NPDC048946</strain>
    </source>
</reference>
<dbReference type="InterPro" id="IPR011335">
    <property type="entry name" value="Restrct_endonuc-II-like"/>
</dbReference>
<dbReference type="Pfam" id="PF05685">
    <property type="entry name" value="Uma2"/>
    <property type="match status" value="1"/>
</dbReference>
<name>A0ABV3DSB2_9ACTN</name>
<feature type="domain" description="Putative restriction endonuclease" evidence="1">
    <location>
        <begin position="15"/>
        <end position="176"/>
    </location>
</feature>